<name>W9X215_9EURO</name>
<dbReference type="GeneID" id="19189861"/>
<reference evidence="2 3" key="1">
    <citation type="submission" date="2013-03" db="EMBL/GenBank/DDBJ databases">
        <title>The Genome Sequence of Cladophialophora psammophila CBS 110553.</title>
        <authorList>
            <consortium name="The Broad Institute Genomics Platform"/>
            <person name="Cuomo C."/>
            <person name="de Hoog S."/>
            <person name="Gorbushina A."/>
            <person name="Walker B."/>
            <person name="Young S.K."/>
            <person name="Zeng Q."/>
            <person name="Gargeya S."/>
            <person name="Fitzgerald M."/>
            <person name="Haas B."/>
            <person name="Abouelleil A."/>
            <person name="Allen A.W."/>
            <person name="Alvarado L."/>
            <person name="Arachchi H.M."/>
            <person name="Berlin A.M."/>
            <person name="Chapman S.B."/>
            <person name="Gainer-Dewar J."/>
            <person name="Goldberg J."/>
            <person name="Griggs A."/>
            <person name="Gujja S."/>
            <person name="Hansen M."/>
            <person name="Howarth C."/>
            <person name="Imamovic A."/>
            <person name="Ireland A."/>
            <person name="Larimer J."/>
            <person name="McCowan C."/>
            <person name="Murphy C."/>
            <person name="Pearson M."/>
            <person name="Poon T.W."/>
            <person name="Priest M."/>
            <person name="Roberts A."/>
            <person name="Saif S."/>
            <person name="Shea T."/>
            <person name="Sisk P."/>
            <person name="Sykes S."/>
            <person name="Wortman J."/>
            <person name="Nusbaum C."/>
            <person name="Birren B."/>
        </authorList>
    </citation>
    <scope>NUCLEOTIDE SEQUENCE [LARGE SCALE GENOMIC DNA]</scope>
    <source>
        <strain evidence="2 3">CBS 110553</strain>
    </source>
</reference>
<evidence type="ECO:0000313" key="3">
    <source>
        <dbReference type="Proteomes" id="UP000019471"/>
    </source>
</evidence>
<keyword evidence="3" id="KW-1185">Reference proteome</keyword>
<feature type="region of interest" description="Disordered" evidence="1">
    <location>
        <begin position="772"/>
        <end position="796"/>
    </location>
</feature>
<comment type="caution">
    <text evidence="2">The sequence shown here is derived from an EMBL/GenBank/DDBJ whole genome shotgun (WGS) entry which is preliminary data.</text>
</comment>
<feature type="region of interest" description="Disordered" evidence="1">
    <location>
        <begin position="321"/>
        <end position="345"/>
    </location>
</feature>
<feature type="compositionally biased region" description="Polar residues" evidence="1">
    <location>
        <begin position="679"/>
        <end position="689"/>
    </location>
</feature>
<dbReference type="AlphaFoldDB" id="W9X215"/>
<organism evidence="2 3">
    <name type="scientific">Cladophialophora psammophila CBS 110553</name>
    <dbReference type="NCBI Taxonomy" id="1182543"/>
    <lineage>
        <taxon>Eukaryota</taxon>
        <taxon>Fungi</taxon>
        <taxon>Dikarya</taxon>
        <taxon>Ascomycota</taxon>
        <taxon>Pezizomycotina</taxon>
        <taxon>Eurotiomycetes</taxon>
        <taxon>Chaetothyriomycetidae</taxon>
        <taxon>Chaetothyriales</taxon>
        <taxon>Herpotrichiellaceae</taxon>
        <taxon>Cladophialophora</taxon>
    </lineage>
</organism>
<protein>
    <submittedName>
        <fullName evidence="2">Uncharacterized protein</fullName>
    </submittedName>
</protein>
<gene>
    <name evidence="2" type="ORF">A1O5_05141</name>
</gene>
<dbReference type="OrthoDB" id="4151037at2759"/>
<dbReference type="RefSeq" id="XP_007743934.1">
    <property type="nucleotide sequence ID" value="XM_007745744.1"/>
</dbReference>
<evidence type="ECO:0000256" key="1">
    <source>
        <dbReference type="SAM" id="MobiDB-lite"/>
    </source>
</evidence>
<dbReference type="HOGENOM" id="CLU_317127_0_0_1"/>
<dbReference type="Proteomes" id="UP000019471">
    <property type="component" value="Unassembled WGS sequence"/>
</dbReference>
<feature type="region of interest" description="Disordered" evidence="1">
    <location>
        <begin position="625"/>
        <end position="714"/>
    </location>
</feature>
<feature type="region of interest" description="Disordered" evidence="1">
    <location>
        <begin position="544"/>
        <end position="593"/>
    </location>
</feature>
<dbReference type="EMBL" id="AMGX01000007">
    <property type="protein sequence ID" value="EXJ71335.1"/>
    <property type="molecule type" value="Genomic_DNA"/>
</dbReference>
<sequence>MPNKYSHSVVLANYSSRGIISLSREEQLDNPKSLAAPRHLAGTLPPLPQQFISTAKSRARASSDPLVHARCSTLNTTSTSSRSSKLQSVVFPGAITTTQQSRNDEVSNRNQSTGAIDDTHPPTSERKVIVNSENESTTTGIADHDFWPCTSTTPNGRASPGSCLSSPFVHHVESLEFTVEQDPFRAEAKPAYYPKNAIFKPEQKLLSPIAAQTYEPRRGLRGAARSQNRDDLPLSWLGESLQDGHAEPLLSIREFLASSPRVTAGEDDVHSIFPQATRNYNTIHKTPVLQAAAQISKLQTSRRQSLNRACINFADLSSDEVSRNTHGHIPQTPPGKSPSANTSVSELGALDPSILKSAEEFPNLHDEFTLVSVLHTRDKFGNEATLRRGPTEPQVRRRPFSLGSCELQTARLQKRAALCGMKTEEPVGSLFSHGPVVESRHLSWLLPSMGLNAQITNEWHDEARVFPQLSKSEGRADITSTTRVSSAAQPDQPEFQRVEADFSKPTDDCKDEEVCDPIDNVMPNIYIHRRSHEWMHEHLLEIDSGRKMSPPSSQKPKLKPKPKSEEEIRMKIPTPIPSPSLPAMSPKRSGRRMVKSLPGSVYKVSRPVTMPEFGVPSIVRYDDQSEHIHEPSTSRPNSRWRSRTSQKQKDEPRTLRKLASLSRFPRMGGVARRGMEAVQQDSDNWTLPNSPVPKKTASRASPPESFATGEEAESMPKPIALRLQHQHPLNFSRQFQKVTTESGYTDEMDDMLSLFSNDHVVSVDIQSGYTSSLHTAGDEREDPEAALPPPDISRYRPNRTSYWHGQIRHSQTSLTAHSGIANSNTNTSTNRRSRAVSENAMPSMFWALNASSPPPVPPRSEARKAQGEKRGRMGTGMRALWGRLWRRMER</sequence>
<accession>W9X215</accession>
<evidence type="ECO:0000313" key="2">
    <source>
        <dbReference type="EMBL" id="EXJ71335.1"/>
    </source>
</evidence>
<proteinExistence type="predicted"/>
<feature type="region of interest" description="Disordered" evidence="1">
    <location>
        <begin position="95"/>
        <end position="125"/>
    </location>
</feature>
<feature type="compositionally biased region" description="Basic and acidic residues" evidence="1">
    <location>
        <begin position="860"/>
        <end position="871"/>
    </location>
</feature>
<feature type="region of interest" description="Disordered" evidence="1">
    <location>
        <begin position="849"/>
        <end position="874"/>
    </location>
</feature>